<dbReference type="SMART" id="SM00382">
    <property type="entry name" value="AAA"/>
    <property type="match status" value="2"/>
</dbReference>
<comment type="similarity">
    <text evidence="1">Belongs to the ABC transporter superfamily.</text>
</comment>
<accession>A0ABV6MHN1</accession>
<dbReference type="PROSITE" id="PS00211">
    <property type="entry name" value="ABC_TRANSPORTER_1"/>
    <property type="match status" value="2"/>
</dbReference>
<protein>
    <submittedName>
        <fullName evidence="6">Dipeptide ABC transporter ATP-binding protein</fullName>
    </submittedName>
</protein>
<dbReference type="InterPro" id="IPR013563">
    <property type="entry name" value="Oligopep_ABC_C"/>
</dbReference>
<dbReference type="SUPFAM" id="SSF52540">
    <property type="entry name" value="P-loop containing nucleoside triphosphate hydrolases"/>
    <property type="match status" value="2"/>
</dbReference>
<dbReference type="PANTHER" id="PTHR43776">
    <property type="entry name" value="TRANSPORT ATP-BINDING PROTEIN"/>
    <property type="match status" value="1"/>
</dbReference>
<dbReference type="PROSITE" id="PS50893">
    <property type="entry name" value="ABC_TRANSPORTER_2"/>
    <property type="match status" value="2"/>
</dbReference>
<feature type="domain" description="ABC transporter" evidence="5">
    <location>
        <begin position="310"/>
        <end position="551"/>
    </location>
</feature>
<dbReference type="InterPro" id="IPR003593">
    <property type="entry name" value="AAA+_ATPase"/>
</dbReference>
<evidence type="ECO:0000313" key="7">
    <source>
        <dbReference type="Proteomes" id="UP001589867"/>
    </source>
</evidence>
<keyword evidence="3" id="KW-0547">Nucleotide-binding</keyword>
<dbReference type="RefSeq" id="WP_377262864.1">
    <property type="nucleotide sequence ID" value="NZ_JBHLUH010000105.1"/>
</dbReference>
<dbReference type="InterPro" id="IPR017871">
    <property type="entry name" value="ABC_transporter-like_CS"/>
</dbReference>
<dbReference type="GO" id="GO:0005524">
    <property type="term" value="F:ATP binding"/>
    <property type="evidence" value="ECO:0007669"/>
    <property type="project" value="UniProtKB-KW"/>
</dbReference>
<comment type="caution">
    <text evidence="6">The sequence shown here is derived from an EMBL/GenBank/DDBJ whole genome shotgun (WGS) entry which is preliminary data.</text>
</comment>
<dbReference type="Gene3D" id="3.40.50.300">
    <property type="entry name" value="P-loop containing nucleotide triphosphate hydrolases"/>
    <property type="match status" value="2"/>
</dbReference>
<keyword evidence="7" id="KW-1185">Reference proteome</keyword>
<reference evidence="6 7" key="1">
    <citation type="submission" date="2024-09" db="EMBL/GenBank/DDBJ databases">
        <authorList>
            <person name="Sun Q."/>
            <person name="Mori K."/>
        </authorList>
    </citation>
    <scope>NUCLEOTIDE SEQUENCE [LARGE SCALE GENOMIC DNA]</scope>
    <source>
        <strain evidence="6 7">TBRC 3947</strain>
    </source>
</reference>
<dbReference type="CDD" id="cd03257">
    <property type="entry name" value="ABC_NikE_OppD_transporters"/>
    <property type="match status" value="2"/>
</dbReference>
<dbReference type="InterPro" id="IPR003439">
    <property type="entry name" value="ABC_transporter-like_ATP-bd"/>
</dbReference>
<name>A0ABV6MHN1_9ACTN</name>
<dbReference type="InterPro" id="IPR050319">
    <property type="entry name" value="ABC_transp_ATP-bind"/>
</dbReference>
<evidence type="ECO:0000256" key="3">
    <source>
        <dbReference type="ARBA" id="ARBA00022741"/>
    </source>
</evidence>
<dbReference type="Proteomes" id="UP001589867">
    <property type="component" value="Unassembled WGS sequence"/>
</dbReference>
<evidence type="ECO:0000256" key="4">
    <source>
        <dbReference type="ARBA" id="ARBA00022840"/>
    </source>
</evidence>
<sequence length="557" mass="60634">MTAPLLSRDGDATRLPDQAADTLVTIRGLKVSFDGVRRLDGTHHHVVDDVDLTVTRGKILAVVGESGSGKSVTARTLVGLAGTGARVTARRFDMFGEDVTNYTERDWRRLRGRRVGFVLQDALTSLDPLKTIEQEIAEGLDPTLSKTGRAERVTELLAAVGIPEPQERRRQYPHQLSGGQRQRALIASAIAGDPGLLIADEPTTALDVTIQAQILELIAGMARQGRGVILISHDLSVVANLADEVLVMHEGRIVESGPVRQVIDTPSHDYTRQLIAAVPGAHSRGRRLALESAPRVTTRTAPLSDRPAVVEVNGVGKWYRARGGREFRAAEQVSFVVRPGEIVGLVGESGSGKSTVAKIVTGLLRPDAGEVVVAGTEWSSSRTRRAHLGLVQLIAQDSLGSFDPRYTVREIIAETVRLRIRDRRQRNRRIAELLDLVRLPADTIDRLPRHLSGGQRQRVSIARALGCEPRVLVCDEPVSALDVSVQAQILDLVDDLRAHTDAALLFISHDIGVIHHLADTVLVMHRGRIVERGAAHEVFTNPTDDYTRSLISAVPVL</sequence>
<evidence type="ECO:0000313" key="6">
    <source>
        <dbReference type="EMBL" id="MFC0534230.1"/>
    </source>
</evidence>
<dbReference type="NCBIfam" id="NF007739">
    <property type="entry name" value="PRK10419.1"/>
    <property type="match status" value="2"/>
</dbReference>
<evidence type="ECO:0000259" key="5">
    <source>
        <dbReference type="PROSITE" id="PS50893"/>
    </source>
</evidence>
<organism evidence="6 7">
    <name type="scientific">Phytohabitans kaempferiae</name>
    <dbReference type="NCBI Taxonomy" id="1620943"/>
    <lineage>
        <taxon>Bacteria</taxon>
        <taxon>Bacillati</taxon>
        <taxon>Actinomycetota</taxon>
        <taxon>Actinomycetes</taxon>
        <taxon>Micromonosporales</taxon>
        <taxon>Micromonosporaceae</taxon>
    </lineage>
</organism>
<evidence type="ECO:0000256" key="1">
    <source>
        <dbReference type="ARBA" id="ARBA00005417"/>
    </source>
</evidence>
<dbReference type="Pfam" id="PF08352">
    <property type="entry name" value="oligo_HPY"/>
    <property type="match status" value="2"/>
</dbReference>
<keyword evidence="4 6" id="KW-0067">ATP-binding</keyword>
<dbReference type="PANTHER" id="PTHR43776:SF7">
    <property type="entry name" value="D,D-DIPEPTIDE TRANSPORT ATP-BINDING PROTEIN DDPF-RELATED"/>
    <property type="match status" value="1"/>
</dbReference>
<dbReference type="InterPro" id="IPR027417">
    <property type="entry name" value="P-loop_NTPase"/>
</dbReference>
<keyword evidence="2" id="KW-0813">Transport</keyword>
<proteinExistence type="inferred from homology"/>
<dbReference type="Pfam" id="PF00005">
    <property type="entry name" value="ABC_tran"/>
    <property type="match status" value="2"/>
</dbReference>
<feature type="domain" description="ABC transporter" evidence="5">
    <location>
        <begin position="31"/>
        <end position="275"/>
    </location>
</feature>
<evidence type="ECO:0000256" key="2">
    <source>
        <dbReference type="ARBA" id="ARBA00022448"/>
    </source>
</evidence>
<dbReference type="EMBL" id="JBHLUH010000105">
    <property type="protein sequence ID" value="MFC0534230.1"/>
    <property type="molecule type" value="Genomic_DNA"/>
</dbReference>
<dbReference type="NCBIfam" id="NF008453">
    <property type="entry name" value="PRK11308.1"/>
    <property type="match status" value="2"/>
</dbReference>
<gene>
    <name evidence="6" type="ORF">ACFFIA_42250</name>
</gene>